<keyword evidence="2" id="KW-1185">Reference proteome</keyword>
<organism evidence="1 2">
    <name type="scientific">Nitrososphaeria virus YSH_174770</name>
    <dbReference type="NCBI Taxonomy" id="3071322"/>
    <lineage>
        <taxon>Viruses</taxon>
        <taxon>Duplodnaviria</taxon>
        <taxon>Heunggongvirae</taxon>
        <taxon>Uroviricota</taxon>
        <taxon>Caudoviricetes</taxon>
        <taxon>Juravirales</taxon>
        <taxon>Yangangviridae</taxon>
        <taxon>Senitvirus</taxon>
        <taxon>Senitvirus yangshanense</taxon>
    </lineage>
</organism>
<sequence length="220" mass="25478">MKISERYYISKIDDKIKNEMIEKHHYLHRLRGSTYSFGLYDRVEKEHTEWFGDFDKCVGVIMYSVPAAFQLCEGVCGKEYKSQVIELSRLWIADGTMKNVESYLISNTLKMLDNHDIVVSYADPSAKHLGIVYQATNFVYTGKSGGGRDLILLNKGNTHSRGTPKIGGYQALVEKYGKENVGYQEKVEKHRYIYFACSKKKRKLYMSKLKWDILPYPKTL</sequence>
<evidence type="ECO:0000313" key="1">
    <source>
        <dbReference type="EMBL" id="UVF62368.1"/>
    </source>
</evidence>
<evidence type="ECO:0000313" key="2">
    <source>
        <dbReference type="Proteomes" id="UP001157003"/>
    </source>
</evidence>
<accession>A0A976UAL6</accession>
<dbReference type="InterPro" id="IPR057895">
    <property type="entry name" value="Mom"/>
</dbReference>
<proteinExistence type="predicted"/>
<dbReference type="Proteomes" id="UP001157003">
    <property type="component" value="Segment"/>
</dbReference>
<dbReference type="EMBL" id="ON649700">
    <property type="protein sequence ID" value="UVF62368.1"/>
    <property type="molecule type" value="Genomic_DNA"/>
</dbReference>
<dbReference type="Pfam" id="PF25680">
    <property type="entry name" value="Mom"/>
    <property type="match status" value="1"/>
</dbReference>
<protein>
    <submittedName>
        <fullName evidence="1">Uncharacterized protein</fullName>
    </submittedName>
</protein>
<reference evidence="1 2" key="1">
    <citation type="submission" date="2022-05" db="EMBL/GenBank/DDBJ databases">
        <title>Diverse viruses of marine archaea discovered using metagenomics.</title>
        <authorList>
            <person name="Zhou Y."/>
        </authorList>
    </citation>
    <scope>NUCLEOTIDE SEQUENCE [LARGE SCALE GENOMIC DNA]</scope>
    <source>
        <strain evidence="1">YSH_174770</strain>
    </source>
</reference>
<name>A0A976UAL6_9CAUD</name>